<evidence type="ECO:0000256" key="1">
    <source>
        <dbReference type="SAM" id="MobiDB-lite"/>
    </source>
</evidence>
<feature type="compositionally biased region" description="Polar residues" evidence="1">
    <location>
        <begin position="193"/>
        <end position="202"/>
    </location>
</feature>
<proteinExistence type="predicted"/>
<dbReference type="EMBL" id="FLQW01000542">
    <property type="protein sequence ID" value="SBS84509.1"/>
    <property type="molecule type" value="Genomic_DNA"/>
</dbReference>
<reference evidence="3" key="1">
    <citation type="submission" date="2016-05" db="EMBL/GenBank/DDBJ databases">
        <authorList>
            <person name="Naeem Raeece"/>
        </authorList>
    </citation>
    <scope>NUCLEOTIDE SEQUENCE [LARGE SCALE GENOMIC DNA]</scope>
</reference>
<protein>
    <submittedName>
        <fullName evidence="2">Uncharacterized protein</fullName>
    </submittedName>
</protein>
<feature type="region of interest" description="Disordered" evidence="1">
    <location>
        <begin position="168"/>
        <end position="224"/>
    </location>
</feature>
<feature type="region of interest" description="Disordered" evidence="1">
    <location>
        <begin position="261"/>
        <end position="292"/>
    </location>
</feature>
<feature type="region of interest" description="Disordered" evidence="1">
    <location>
        <begin position="114"/>
        <end position="133"/>
    </location>
</feature>
<evidence type="ECO:0000313" key="2">
    <source>
        <dbReference type="EMBL" id="SBS84509.1"/>
    </source>
</evidence>
<dbReference type="AlphaFoldDB" id="A0A1A8W034"/>
<gene>
    <name evidence="2" type="ORF">PMALA_009920</name>
</gene>
<dbReference type="Proteomes" id="UP000078597">
    <property type="component" value="Unassembled WGS sequence"/>
</dbReference>
<evidence type="ECO:0000313" key="3">
    <source>
        <dbReference type="Proteomes" id="UP000078597"/>
    </source>
</evidence>
<dbReference type="VEuPathDB" id="PlasmoDB:PmUG01_08030900"/>
<name>A0A1A8W034_PLAMA</name>
<feature type="region of interest" description="Disordered" evidence="1">
    <location>
        <begin position="423"/>
        <end position="464"/>
    </location>
</feature>
<feature type="compositionally biased region" description="Polar residues" evidence="1">
    <location>
        <begin position="168"/>
        <end position="180"/>
    </location>
</feature>
<sequence length="854" mass="97660">MSNEKSKMKSISNLSHIRKQTPFDDKRYSSCYNRMVNANVYTGFKRNLNNSNDKNTIFLHSKGSKFTNRYSNPTNNVNLLKMANEGGVSNGLNSKSSTFESNFTKLTKNYVNLSKGNKNTHGNEENMKGNEGNTKVRVTKSVYNRFTEIVTSKIRNFTLLNSKSVRSSVDNEGVSLSNDTTNEKEKNIGSCKGESNISGTGRSNEKNNSDNCNGVGKVKNKRKNHISNEKKGSNLMHFMGQLNIFQNKCTSANYSVAEGEQSENTNDYEESEETDHFNKVNGNKIKGASDSYGKNANKKNYIKLSSNKNAENYMGDRNESKLTKVSNYLCSIKNSDNINRIKRIYSGKSAIRSVTNKRVQDMKNGDNITNHRNSNVQVLSSHMDAMKNVNKIMNSNNENFTKNYNEMSRNLIINNDINNDDINNDDINNDDNNNNDNNNDDNNNDDNNNDDNNNDDNYNNNNSTLHAYNMNVENLDTNYRKNYDTVMVNRSCQGMVNMKKTNSHFVKYNKCNGEFFFPFQKRNSTLHNPLSVTRFFDNKNKIANIKTKEEEWYMHDMNSKQMSYSSENKKLFITAEKDDPLNNNRGNNNIYMSNSIRSNNIEQYNIDKRNCLNTSIETKQVEKENRTVHMNNNAFMNRPAFTYSNDYPLFKNKLTSLHTKNIPTSTFNYNITPDKVGTSCVLKSASLHENGITRSAYQNVDKNVYQNGGKNVYQTVSQNSMKPLNYSNEKNSRKDTRSLYKKEGNLLMSSDTSNVANASNTSIPLRKDATSDYIKNMSSVDENNLSVEQIMKIPGVKLGKNYVQGIDICSDWLKFNDYDKKVIEQSLKNSLENKNYKNFVNSMQFNNTFYSHIK</sequence>
<feature type="compositionally biased region" description="Acidic residues" evidence="1">
    <location>
        <begin position="438"/>
        <end position="454"/>
    </location>
</feature>
<organism evidence="2 3">
    <name type="scientific">Plasmodium malariae</name>
    <dbReference type="NCBI Taxonomy" id="5858"/>
    <lineage>
        <taxon>Eukaryota</taxon>
        <taxon>Sar</taxon>
        <taxon>Alveolata</taxon>
        <taxon>Apicomplexa</taxon>
        <taxon>Aconoidasida</taxon>
        <taxon>Haemosporida</taxon>
        <taxon>Plasmodiidae</taxon>
        <taxon>Plasmodium</taxon>
        <taxon>Plasmodium (Plasmodium)</taxon>
    </lineage>
</organism>
<accession>A0A1A8W034</accession>